<dbReference type="Proteomes" id="UP001232245">
    <property type="component" value="Unassembled WGS sequence"/>
</dbReference>
<evidence type="ECO:0000313" key="3">
    <source>
        <dbReference type="EMBL" id="MDQ0227464.1"/>
    </source>
</evidence>
<name>A0ABT9Z682_9BACI</name>
<gene>
    <name evidence="3" type="ORF">J2S02_003809</name>
</gene>
<dbReference type="EMBL" id="JAUSTZ010000009">
    <property type="protein sequence ID" value="MDQ0227464.1"/>
    <property type="molecule type" value="Genomic_DNA"/>
</dbReference>
<protein>
    <submittedName>
        <fullName evidence="3">Polyhydroxyalkanoate synthesis regulator phasin</fullName>
    </submittedName>
</protein>
<reference evidence="3 4" key="1">
    <citation type="submission" date="2023-07" db="EMBL/GenBank/DDBJ databases">
        <title>Genomic Encyclopedia of Type Strains, Phase IV (KMG-IV): sequencing the most valuable type-strain genomes for metagenomic binning, comparative biology and taxonomic classification.</title>
        <authorList>
            <person name="Goeker M."/>
        </authorList>
    </citation>
    <scope>NUCLEOTIDE SEQUENCE [LARGE SCALE GENOMIC DNA]</scope>
    <source>
        <strain evidence="3 4">DSM 17723</strain>
    </source>
</reference>
<dbReference type="Pfam" id="PF19903">
    <property type="entry name" value="DUF6376"/>
    <property type="match status" value="1"/>
</dbReference>
<evidence type="ECO:0000256" key="1">
    <source>
        <dbReference type="SAM" id="Coils"/>
    </source>
</evidence>
<comment type="caution">
    <text evidence="3">The sequence shown here is derived from an EMBL/GenBank/DDBJ whole genome shotgun (WGS) entry which is preliminary data.</text>
</comment>
<evidence type="ECO:0000256" key="2">
    <source>
        <dbReference type="SAM" id="SignalP"/>
    </source>
</evidence>
<organism evidence="3 4">
    <name type="scientific">Metabacillus niabensis</name>
    <dbReference type="NCBI Taxonomy" id="324854"/>
    <lineage>
        <taxon>Bacteria</taxon>
        <taxon>Bacillati</taxon>
        <taxon>Bacillota</taxon>
        <taxon>Bacilli</taxon>
        <taxon>Bacillales</taxon>
        <taxon>Bacillaceae</taxon>
        <taxon>Metabacillus</taxon>
    </lineage>
</organism>
<feature type="signal peptide" evidence="2">
    <location>
        <begin position="1"/>
        <end position="18"/>
    </location>
</feature>
<accession>A0ABT9Z682</accession>
<dbReference type="RefSeq" id="WP_174880918.1">
    <property type="nucleotide sequence ID" value="NZ_CADEPK010000284.1"/>
</dbReference>
<keyword evidence="2" id="KW-0732">Signal</keyword>
<keyword evidence="1" id="KW-0175">Coiled coil</keyword>
<sequence>MKKIVLIISSIATMMLSACSFLDEVNQSVDYINEADAYLQELKNFAENAPSDLQQAAQDAELSQNLEEQLQSLKEQIKDFNNIDAPAIAEDIHKDIIAKNDVLLEEIDTVVKNGELALEELKNSEIMTTVDDINSLLETVENLNQ</sequence>
<feature type="chain" id="PRO_5046514291" evidence="2">
    <location>
        <begin position="19"/>
        <end position="145"/>
    </location>
</feature>
<proteinExistence type="predicted"/>
<dbReference type="PROSITE" id="PS51257">
    <property type="entry name" value="PROKAR_LIPOPROTEIN"/>
    <property type="match status" value="1"/>
</dbReference>
<dbReference type="InterPro" id="IPR045956">
    <property type="entry name" value="DUF6376"/>
</dbReference>
<keyword evidence="4" id="KW-1185">Reference proteome</keyword>
<evidence type="ECO:0000313" key="4">
    <source>
        <dbReference type="Proteomes" id="UP001232245"/>
    </source>
</evidence>
<feature type="coiled-coil region" evidence="1">
    <location>
        <begin position="56"/>
        <end position="83"/>
    </location>
</feature>